<gene>
    <name evidence="1" type="ORF">IE53DRAFT_185721</name>
</gene>
<reference evidence="1 2" key="1">
    <citation type="journal article" date="2018" name="Mol. Biol. Evol.">
        <title>Broad Genomic Sampling Reveals a Smut Pathogenic Ancestry of the Fungal Clade Ustilaginomycotina.</title>
        <authorList>
            <person name="Kijpornyongpan T."/>
            <person name="Mondo S.J."/>
            <person name="Barry K."/>
            <person name="Sandor L."/>
            <person name="Lee J."/>
            <person name="Lipzen A."/>
            <person name="Pangilinan J."/>
            <person name="LaButti K."/>
            <person name="Hainaut M."/>
            <person name="Henrissat B."/>
            <person name="Grigoriev I.V."/>
            <person name="Spatafora J.W."/>
            <person name="Aime M.C."/>
        </authorList>
    </citation>
    <scope>NUCLEOTIDE SEQUENCE [LARGE SCALE GENOMIC DNA]</scope>
    <source>
        <strain evidence="1 2">SA 807</strain>
    </source>
</reference>
<proteinExistence type="predicted"/>
<protein>
    <submittedName>
        <fullName evidence="1">Uncharacterized protein</fullName>
    </submittedName>
</protein>
<dbReference type="Proteomes" id="UP000245626">
    <property type="component" value="Unassembled WGS sequence"/>
</dbReference>
<name>A0ACD0NRZ2_9BASI</name>
<dbReference type="EMBL" id="KZ820170">
    <property type="protein sequence ID" value="PWN48618.1"/>
    <property type="molecule type" value="Genomic_DNA"/>
</dbReference>
<accession>A0ACD0NRZ2</accession>
<organism evidence="1 2">
    <name type="scientific">Violaceomyces palustris</name>
    <dbReference type="NCBI Taxonomy" id="1673888"/>
    <lineage>
        <taxon>Eukaryota</taxon>
        <taxon>Fungi</taxon>
        <taxon>Dikarya</taxon>
        <taxon>Basidiomycota</taxon>
        <taxon>Ustilaginomycotina</taxon>
        <taxon>Ustilaginomycetes</taxon>
        <taxon>Violaceomycetales</taxon>
        <taxon>Violaceomycetaceae</taxon>
        <taxon>Violaceomyces</taxon>
    </lineage>
</organism>
<evidence type="ECO:0000313" key="2">
    <source>
        <dbReference type="Proteomes" id="UP000245626"/>
    </source>
</evidence>
<sequence>MLRTRRENTSTRSCLAQIRWVRRVDPPSFLLSTSPLFSSLLFSCLFSSFLSFFSFSFPRGPSSVDLRFSKPLVLPPPLDLSPRVPRFFFFRPLPLTVPLGVLGLLLLERRRLSSLMRTRETLSGDPLSLQGLMKKWTGRIPGLFIERYRERIEVVERSAAEKKRKEKEEDKGGRGRQRSRSEGKKQGLDWKLSLRSPLK</sequence>
<evidence type="ECO:0000313" key="1">
    <source>
        <dbReference type="EMBL" id="PWN48618.1"/>
    </source>
</evidence>
<keyword evidence="2" id="KW-1185">Reference proteome</keyword>